<dbReference type="EMBL" id="CP014136">
    <property type="protein sequence ID" value="ATA19203.1"/>
    <property type="molecule type" value="Genomic_DNA"/>
</dbReference>
<gene>
    <name evidence="3" type="ORF">AWC35_07495</name>
</gene>
<dbReference type="SUPFAM" id="SSF159594">
    <property type="entry name" value="XCC0632-like"/>
    <property type="match status" value="1"/>
</dbReference>
<evidence type="ECO:0000313" key="3">
    <source>
        <dbReference type="EMBL" id="ATA19203.1"/>
    </source>
</evidence>
<protein>
    <recommendedName>
        <fullName evidence="2">ABC-type transport auxiliary lipoprotein component domain-containing protein</fullName>
    </recommendedName>
</protein>
<feature type="domain" description="ABC-type transport auxiliary lipoprotein component" evidence="2">
    <location>
        <begin position="29"/>
        <end position="185"/>
    </location>
</feature>
<keyword evidence="4" id="KW-1185">Reference proteome</keyword>
<feature type="chain" id="PRO_5012151272" description="ABC-type transport auxiliary lipoprotein component domain-containing protein" evidence="1">
    <location>
        <begin position="27"/>
        <end position="202"/>
    </location>
</feature>
<keyword evidence="1" id="KW-0732">Signal</keyword>
<dbReference type="AlphaFoldDB" id="A0A250AYZ0"/>
<sequence>MKRPFRPWIISSALFLAACSSPQVRYHTLVSPAPLASMATPAPFVIELLPVGVPAQLDTQQVIVRQGDSSVAVLDNDRWLSPLGDELQTALSAHITQRLATQDVSGLAREDDKPVVRILVQIRRFDSWPGNAASLDATWSLSTRRGEQRSRIVCSSHLTQNATGDYTQLFSAWQGLTAQMATQIAQTAARWSANSAATCQGE</sequence>
<evidence type="ECO:0000256" key="1">
    <source>
        <dbReference type="SAM" id="SignalP"/>
    </source>
</evidence>
<dbReference type="InterPro" id="IPR005586">
    <property type="entry name" value="ABC_trans_aux"/>
</dbReference>
<dbReference type="KEGG" id="gqu:AWC35_07495"/>
<dbReference type="Pfam" id="PF03886">
    <property type="entry name" value="ABC_trans_aux"/>
    <property type="match status" value="1"/>
</dbReference>
<dbReference type="Proteomes" id="UP000217182">
    <property type="component" value="Chromosome"/>
</dbReference>
<proteinExistence type="predicted"/>
<name>A0A250AYZ0_9GAMM</name>
<organism evidence="3 4">
    <name type="scientific">Gibbsiella quercinecans</name>
    <dbReference type="NCBI Taxonomy" id="929813"/>
    <lineage>
        <taxon>Bacteria</taxon>
        <taxon>Pseudomonadati</taxon>
        <taxon>Pseudomonadota</taxon>
        <taxon>Gammaproteobacteria</taxon>
        <taxon>Enterobacterales</taxon>
        <taxon>Yersiniaceae</taxon>
        <taxon>Gibbsiella</taxon>
    </lineage>
</organism>
<dbReference type="Gene3D" id="3.40.50.10610">
    <property type="entry name" value="ABC-type transport auxiliary lipoprotein component"/>
    <property type="match status" value="1"/>
</dbReference>
<reference evidence="3 4" key="1">
    <citation type="submission" date="2016-01" db="EMBL/GenBank/DDBJ databases">
        <authorList>
            <person name="Oliw E.H."/>
        </authorList>
    </citation>
    <scope>NUCLEOTIDE SEQUENCE [LARGE SCALE GENOMIC DNA]</scope>
    <source>
        <strain evidence="3 4">FRB97</strain>
    </source>
</reference>
<feature type="signal peptide" evidence="1">
    <location>
        <begin position="1"/>
        <end position="26"/>
    </location>
</feature>
<evidence type="ECO:0000313" key="4">
    <source>
        <dbReference type="Proteomes" id="UP000217182"/>
    </source>
</evidence>
<evidence type="ECO:0000259" key="2">
    <source>
        <dbReference type="Pfam" id="PF03886"/>
    </source>
</evidence>
<accession>A0A250AYZ0</accession>
<dbReference type="PROSITE" id="PS51257">
    <property type="entry name" value="PROKAR_LIPOPROTEIN"/>
    <property type="match status" value="1"/>
</dbReference>
<dbReference type="RefSeq" id="WP_095845808.1">
    <property type="nucleotide sequence ID" value="NZ_CP014136.1"/>
</dbReference>
<dbReference type="OrthoDB" id="5949767at2"/>